<dbReference type="GO" id="GO:1902936">
    <property type="term" value="F:phosphatidylinositol bisphosphate binding"/>
    <property type="evidence" value="ECO:0007669"/>
    <property type="project" value="TreeGrafter"/>
</dbReference>
<accession>A0A9K3PWV2</accession>
<sequence length="372" mass="43263">MSEIRRSKAKPTHWSIPLTAPAFTPLQEQQERNELSHEDREYLRNELYGTEVPLNVSEDKEEELIRQFDECVKNLCNGSIEQTPRSEYCDTRAYLEALEVCPNIVNQETYPIMFLRATNYDVEAAASRLMAHWKVRKDIFGERAFLPITLDGAMKEDLDEVKRGFMTVLPEDEHGRPVVLLDRVGSTCSSTYQRASYLRTLWYMFHCVAVQPKYQKTGYVFLLNLIDWEPHKCNDRIGAKMCFVIIRECVPMKLKAYHATYGSKQTPVKIVEPHIRQMQGRDIRLHLVHHYGTHEDNLKSLEKFGLHKKDLPECVGGDFGLEEHMRWLEEQHEVEKLWSGRHSDMTEKAKNLPNEEKSKPNGDEPPASLDDD</sequence>
<dbReference type="EMBL" id="JAGRRH010000011">
    <property type="protein sequence ID" value="KAG7362321.1"/>
    <property type="molecule type" value="Genomic_DNA"/>
</dbReference>
<dbReference type="GO" id="GO:0016020">
    <property type="term" value="C:membrane"/>
    <property type="evidence" value="ECO:0007669"/>
    <property type="project" value="TreeGrafter"/>
</dbReference>
<feature type="region of interest" description="Disordered" evidence="1">
    <location>
        <begin position="338"/>
        <end position="372"/>
    </location>
</feature>
<proteinExistence type="predicted"/>
<feature type="compositionally biased region" description="Basic and acidic residues" evidence="1">
    <location>
        <begin position="338"/>
        <end position="362"/>
    </location>
</feature>
<dbReference type="OrthoDB" id="75724at2759"/>
<keyword evidence="3" id="KW-1185">Reference proteome</keyword>
<evidence type="ECO:0008006" key="4">
    <source>
        <dbReference type="Google" id="ProtNLM"/>
    </source>
</evidence>
<reference evidence="2" key="2">
    <citation type="submission" date="2021-04" db="EMBL/GenBank/DDBJ databases">
        <authorList>
            <person name="Podell S."/>
        </authorList>
    </citation>
    <scope>NUCLEOTIDE SEQUENCE</scope>
    <source>
        <strain evidence="2">Hildebrandi</strain>
    </source>
</reference>
<dbReference type="AlphaFoldDB" id="A0A9K3PWV2"/>
<evidence type="ECO:0000313" key="3">
    <source>
        <dbReference type="Proteomes" id="UP000693970"/>
    </source>
</evidence>
<comment type="caution">
    <text evidence="2">The sequence shown here is derived from an EMBL/GenBank/DDBJ whole genome shotgun (WGS) entry which is preliminary data.</text>
</comment>
<dbReference type="PANTHER" id="PTHR10174">
    <property type="entry name" value="ALPHA-TOCOPHEROL TRANSFER PROTEIN-RELATED"/>
    <property type="match status" value="1"/>
</dbReference>
<dbReference type="PANTHER" id="PTHR10174:SF208">
    <property type="entry name" value="CRAL-TRIO DOMAIN-CONTAINING PROTEIN DDB_G0278031"/>
    <property type="match status" value="1"/>
</dbReference>
<name>A0A9K3PWV2_9STRA</name>
<gene>
    <name evidence="2" type="ORF">IV203_025205</name>
</gene>
<protein>
    <recommendedName>
        <fullName evidence="4">CRAL-TRIO domain-containing protein</fullName>
    </recommendedName>
</protein>
<reference evidence="2" key="1">
    <citation type="journal article" date="2021" name="Sci. Rep.">
        <title>Diploid genomic architecture of Nitzschia inconspicua, an elite biomass production diatom.</title>
        <authorList>
            <person name="Oliver A."/>
            <person name="Podell S."/>
            <person name="Pinowska A."/>
            <person name="Traller J.C."/>
            <person name="Smith S.R."/>
            <person name="McClure R."/>
            <person name="Beliaev A."/>
            <person name="Bohutskyi P."/>
            <person name="Hill E.A."/>
            <person name="Rabines A."/>
            <person name="Zheng H."/>
            <person name="Allen L.Z."/>
            <person name="Kuo A."/>
            <person name="Grigoriev I.V."/>
            <person name="Allen A.E."/>
            <person name="Hazlebeck D."/>
            <person name="Allen E.E."/>
        </authorList>
    </citation>
    <scope>NUCLEOTIDE SEQUENCE</scope>
    <source>
        <strain evidence="2">Hildebrandi</strain>
    </source>
</reference>
<evidence type="ECO:0000313" key="2">
    <source>
        <dbReference type="EMBL" id="KAG7362321.1"/>
    </source>
</evidence>
<evidence type="ECO:0000256" key="1">
    <source>
        <dbReference type="SAM" id="MobiDB-lite"/>
    </source>
</evidence>
<organism evidence="2 3">
    <name type="scientific">Nitzschia inconspicua</name>
    <dbReference type="NCBI Taxonomy" id="303405"/>
    <lineage>
        <taxon>Eukaryota</taxon>
        <taxon>Sar</taxon>
        <taxon>Stramenopiles</taxon>
        <taxon>Ochrophyta</taxon>
        <taxon>Bacillariophyta</taxon>
        <taxon>Bacillariophyceae</taxon>
        <taxon>Bacillariophycidae</taxon>
        <taxon>Bacillariales</taxon>
        <taxon>Bacillariaceae</taxon>
        <taxon>Nitzschia</taxon>
    </lineage>
</organism>
<dbReference type="Proteomes" id="UP000693970">
    <property type="component" value="Unassembled WGS sequence"/>
</dbReference>